<dbReference type="EMBL" id="JACHVA010000075">
    <property type="protein sequence ID" value="MBC2601762.1"/>
    <property type="molecule type" value="Genomic_DNA"/>
</dbReference>
<gene>
    <name evidence="4" type="ORF">H5P30_08230</name>
</gene>
<keyword evidence="5" id="KW-1185">Reference proteome</keyword>
<evidence type="ECO:0000313" key="5">
    <source>
        <dbReference type="Proteomes" id="UP000525652"/>
    </source>
</evidence>
<dbReference type="Proteomes" id="UP000525652">
    <property type="component" value="Unassembled WGS sequence"/>
</dbReference>
<proteinExistence type="predicted"/>
<reference evidence="4 5" key="1">
    <citation type="submission" date="2020-07" db="EMBL/GenBank/DDBJ databases">
        <authorList>
            <person name="Feng X."/>
        </authorList>
    </citation>
    <scope>NUCLEOTIDE SEQUENCE [LARGE SCALE GENOMIC DNA]</scope>
    <source>
        <strain evidence="4 5">JCM14086</strain>
    </source>
</reference>
<dbReference type="Pfam" id="PF10145">
    <property type="entry name" value="PhageMin_Tail"/>
    <property type="match status" value="1"/>
</dbReference>
<evidence type="ECO:0000259" key="3">
    <source>
        <dbReference type="Pfam" id="PF10145"/>
    </source>
</evidence>
<dbReference type="RefSeq" id="WP_185692471.1">
    <property type="nucleotide sequence ID" value="NZ_JACHVA010000075.1"/>
</dbReference>
<feature type="domain" description="Phage tail tape measure protein" evidence="3">
    <location>
        <begin position="44"/>
        <end position="158"/>
    </location>
</feature>
<keyword evidence="1" id="KW-0175">Coiled coil</keyword>
<feature type="coiled-coil region" evidence="1">
    <location>
        <begin position="173"/>
        <end position="200"/>
    </location>
</feature>
<accession>A0A7X1E5M9</accession>
<sequence>MNDSIIAHFGGNTRNFDRAADKVEKRGKGLARTMKGLFAGAAAGFAVGKLGDLVDYMDRIGKKADTIGITTDALQELRAAGLKKAGIEAGTTDMALQRFNRRLAEARNGSGEAKKAFAEMGIELRDREGNAKSFDDILYEVADGLRDTREESDRLRLAFKFFDSEGAAFVNVLEDGSKSLRKLRNDMSELSIESEMIKDAEELKDQLTEIGLHGVSYIAKTFKFAADAGESFGDIVNQLTGDIDDTTLSLSEMRAELAEQSLEWAQQDRLRAEQIKQAKELKEKEREITLEKIRQREEMEMQNQLAKLHDAIEEARERRNKEISDNLEIVRKNLARVTKLEADREMIRAQQEGGTKAVIALENKRAEKLEGEIRMLREKGRLEEDSAKRAEIGVKLTEKQLELEKTRNRILSLNDPATAGARGSGGSVGTATTGGAATSDLSSDQNLREAVKARAEQEEDLYFQRENTPDGKGFREFREGKKGRFFTDEEMRDALEKDRQKSKTKDMKKGGGGGGNKAQGEPAWQKAIVSMEKRLGRLESKLQ</sequence>
<name>A0A7X1E5M9_9BACT</name>
<feature type="coiled-coil region" evidence="1">
    <location>
        <begin position="267"/>
        <end position="325"/>
    </location>
</feature>
<dbReference type="AlphaFoldDB" id="A0A7X1E5M9"/>
<dbReference type="NCBIfam" id="TIGR01760">
    <property type="entry name" value="tape_meas_TP901"/>
    <property type="match status" value="1"/>
</dbReference>
<feature type="region of interest" description="Disordered" evidence="2">
    <location>
        <begin position="414"/>
        <end position="527"/>
    </location>
</feature>
<feature type="compositionally biased region" description="Basic and acidic residues" evidence="2">
    <location>
        <begin position="446"/>
        <end position="456"/>
    </location>
</feature>
<feature type="compositionally biased region" description="Low complexity" evidence="2">
    <location>
        <begin position="429"/>
        <end position="443"/>
    </location>
</feature>
<feature type="compositionally biased region" description="Basic and acidic residues" evidence="2">
    <location>
        <begin position="467"/>
        <end position="509"/>
    </location>
</feature>
<evidence type="ECO:0000313" key="4">
    <source>
        <dbReference type="EMBL" id="MBC2601762.1"/>
    </source>
</evidence>
<organism evidence="4 5">
    <name type="scientific">Puniceicoccus vermicola</name>
    <dbReference type="NCBI Taxonomy" id="388746"/>
    <lineage>
        <taxon>Bacteria</taxon>
        <taxon>Pseudomonadati</taxon>
        <taxon>Verrucomicrobiota</taxon>
        <taxon>Opitutia</taxon>
        <taxon>Puniceicoccales</taxon>
        <taxon>Puniceicoccaceae</taxon>
        <taxon>Puniceicoccus</taxon>
    </lineage>
</organism>
<dbReference type="InterPro" id="IPR010090">
    <property type="entry name" value="Phage_tape_meas"/>
</dbReference>
<evidence type="ECO:0000256" key="2">
    <source>
        <dbReference type="SAM" id="MobiDB-lite"/>
    </source>
</evidence>
<protein>
    <submittedName>
        <fullName evidence="4">Phage tail tape measure protein</fullName>
    </submittedName>
</protein>
<evidence type="ECO:0000256" key="1">
    <source>
        <dbReference type="SAM" id="Coils"/>
    </source>
</evidence>
<comment type="caution">
    <text evidence="4">The sequence shown here is derived from an EMBL/GenBank/DDBJ whole genome shotgun (WGS) entry which is preliminary data.</text>
</comment>